<dbReference type="GO" id="GO:0005524">
    <property type="term" value="F:ATP binding"/>
    <property type="evidence" value="ECO:0007669"/>
    <property type="project" value="UniProtKB-UniRule"/>
</dbReference>
<evidence type="ECO:0000256" key="2">
    <source>
        <dbReference type="ARBA" id="ARBA00012052"/>
    </source>
</evidence>
<accession>A0A419EYP9</accession>
<name>A0A419EYP9_9BACT</name>
<dbReference type="Pfam" id="PF08544">
    <property type="entry name" value="GHMP_kinases_C"/>
    <property type="match status" value="1"/>
</dbReference>
<feature type="active site" evidence="9">
    <location>
        <position position="23"/>
    </location>
</feature>
<keyword evidence="7 9" id="KW-0067">ATP-binding</keyword>
<evidence type="ECO:0000256" key="7">
    <source>
        <dbReference type="ARBA" id="ARBA00022840"/>
    </source>
</evidence>
<dbReference type="InterPro" id="IPR013750">
    <property type="entry name" value="GHMP_kinase_C_dom"/>
</dbReference>
<dbReference type="InterPro" id="IPR036554">
    <property type="entry name" value="GHMP_kinase_C_sf"/>
</dbReference>
<dbReference type="EC" id="2.7.1.148" evidence="2 9"/>
<dbReference type="HAMAP" id="MF_00061">
    <property type="entry name" value="IspE"/>
    <property type="match status" value="1"/>
</dbReference>
<gene>
    <name evidence="9 12" type="primary">ispE</name>
    <name evidence="12" type="ORF">C4532_09700</name>
</gene>
<evidence type="ECO:0000256" key="8">
    <source>
        <dbReference type="ARBA" id="ARBA00032554"/>
    </source>
</evidence>
<evidence type="ECO:0000259" key="11">
    <source>
        <dbReference type="Pfam" id="PF08544"/>
    </source>
</evidence>
<dbReference type="EMBL" id="QZKI01000072">
    <property type="protein sequence ID" value="RJP70174.1"/>
    <property type="molecule type" value="Genomic_DNA"/>
</dbReference>
<dbReference type="GO" id="GO:0019288">
    <property type="term" value="P:isopentenyl diphosphate biosynthetic process, methylerythritol 4-phosphate pathway"/>
    <property type="evidence" value="ECO:0007669"/>
    <property type="project" value="UniProtKB-UniRule"/>
</dbReference>
<feature type="binding site" evidence="9">
    <location>
        <begin position="106"/>
        <end position="116"/>
    </location>
    <ligand>
        <name>ATP</name>
        <dbReference type="ChEBI" id="CHEBI:30616"/>
    </ligand>
</feature>
<evidence type="ECO:0000256" key="3">
    <source>
        <dbReference type="ARBA" id="ARBA00017473"/>
    </source>
</evidence>
<dbReference type="NCBIfam" id="TIGR00154">
    <property type="entry name" value="ispE"/>
    <property type="match status" value="1"/>
</dbReference>
<comment type="caution">
    <text evidence="12">The sequence shown here is derived from an EMBL/GenBank/DDBJ whole genome shotgun (WGS) entry which is preliminary data.</text>
</comment>
<feature type="domain" description="GHMP kinase C-terminal" evidence="11">
    <location>
        <begin position="238"/>
        <end position="299"/>
    </location>
</feature>
<comment type="function">
    <text evidence="9">Catalyzes the phosphorylation of the position 2 hydroxy group of 4-diphosphocytidyl-2C-methyl-D-erythritol.</text>
</comment>
<dbReference type="Gene3D" id="3.30.230.10">
    <property type="match status" value="1"/>
</dbReference>
<dbReference type="GO" id="GO:0016114">
    <property type="term" value="P:terpenoid biosynthetic process"/>
    <property type="evidence" value="ECO:0007669"/>
    <property type="project" value="UniProtKB-UniRule"/>
</dbReference>
<proteinExistence type="inferred from homology"/>
<evidence type="ECO:0000256" key="5">
    <source>
        <dbReference type="ARBA" id="ARBA00022741"/>
    </source>
</evidence>
<keyword evidence="6 9" id="KW-0418">Kinase</keyword>
<feature type="domain" description="GHMP kinase N-terminal" evidence="10">
    <location>
        <begin position="78"/>
        <end position="156"/>
    </location>
</feature>
<evidence type="ECO:0000256" key="1">
    <source>
        <dbReference type="ARBA" id="ARBA00009684"/>
    </source>
</evidence>
<dbReference type="SUPFAM" id="SSF55060">
    <property type="entry name" value="GHMP Kinase, C-terminal domain"/>
    <property type="match status" value="1"/>
</dbReference>
<dbReference type="InterPro" id="IPR004424">
    <property type="entry name" value="IspE"/>
</dbReference>
<comment type="similarity">
    <text evidence="1 9">Belongs to the GHMP kinase family. IspE subfamily.</text>
</comment>
<sequence length="320" mass="34143">MFHSNANHSTHVTTRAVIKSFAKVNLFLDVVCKRPDGYHNIETIFQTVSLADIMEIELTSAGIEISCNNPEIPTDENNLAYKAAFRLSEAAGYTGGVRIRIEKSIPAGAGLGGGSSNAAATLVWLNHLLRAGLSENELRAIAQTLGADVPFFISGGLAAAWQIGDKIQQLPPLERHFLILAVPKGITVSTREAYSMVSVPECGDAMPNELSECSDRLRAWVAALTAQRAPFPVGNAAVMLHNSLEKPVFSRYPEIANLKTLLLREGAQGALMSGSGSAVFGLGESLAHARNLGCSLKESVPCDCSVHNSVNRGSVMETET</sequence>
<organism evidence="12 13">
    <name type="scientific">Candidatus Abyssobacteria bacterium SURF_17</name>
    <dbReference type="NCBI Taxonomy" id="2093361"/>
    <lineage>
        <taxon>Bacteria</taxon>
        <taxon>Pseudomonadati</taxon>
        <taxon>Candidatus Hydrogenedentota</taxon>
        <taxon>Candidatus Abyssobacteria</taxon>
    </lineage>
</organism>
<evidence type="ECO:0000313" key="13">
    <source>
        <dbReference type="Proteomes" id="UP000285961"/>
    </source>
</evidence>
<dbReference type="UniPathway" id="UPA00056">
    <property type="reaction ID" value="UER00094"/>
</dbReference>
<dbReference type="InterPro" id="IPR006204">
    <property type="entry name" value="GHMP_kinase_N_dom"/>
</dbReference>
<comment type="pathway">
    <text evidence="9">Isoprenoid biosynthesis; isopentenyl diphosphate biosynthesis via DXP pathway; isopentenyl diphosphate from 1-deoxy-D-xylulose 5-phosphate: step 3/6.</text>
</comment>
<evidence type="ECO:0000313" key="12">
    <source>
        <dbReference type="EMBL" id="RJP70174.1"/>
    </source>
</evidence>
<evidence type="ECO:0000259" key="10">
    <source>
        <dbReference type="Pfam" id="PF00288"/>
    </source>
</evidence>
<dbReference type="Proteomes" id="UP000285961">
    <property type="component" value="Unassembled WGS sequence"/>
</dbReference>
<dbReference type="InterPro" id="IPR014721">
    <property type="entry name" value="Ribsml_uS5_D2-typ_fold_subgr"/>
</dbReference>
<feature type="active site" evidence="9">
    <location>
        <position position="148"/>
    </location>
</feature>
<dbReference type="PANTHER" id="PTHR43527">
    <property type="entry name" value="4-DIPHOSPHOCYTIDYL-2-C-METHYL-D-ERYTHRITOL KINASE, CHLOROPLASTIC"/>
    <property type="match status" value="1"/>
</dbReference>
<dbReference type="Gene3D" id="3.30.70.890">
    <property type="entry name" value="GHMP kinase, C-terminal domain"/>
    <property type="match status" value="1"/>
</dbReference>
<evidence type="ECO:0000256" key="4">
    <source>
        <dbReference type="ARBA" id="ARBA00022679"/>
    </source>
</evidence>
<dbReference type="Pfam" id="PF00288">
    <property type="entry name" value="GHMP_kinases_N"/>
    <property type="match status" value="1"/>
</dbReference>
<dbReference type="SUPFAM" id="SSF54211">
    <property type="entry name" value="Ribosomal protein S5 domain 2-like"/>
    <property type="match status" value="1"/>
</dbReference>
<dbReference type="GO" id="GO:0050515">
    <property type="term" value="F:4-(cytidine 5'-diphospho)-2-C-methyl-D-erythritol kinase activity"/>
    <property type="evidence" value="ECO:0007669"/>
    <property type="project" value="UniProtKB-UniRule"/>
</dbReference>
<dbReference type="AlphaFoldDB" id="A0A419EYP9"/>
<dbReference type="PIRSF" id="PIRSF010376">
    <property type="entry name" value="IspE"/>
    <property type="match status" value="1"/>
</dbReference>
<evidence type="ECO:0000256" key="9">
    <source>
        <dbReference type="HAMAP-Rule" id="MF_00061"/>
    </source>
</evidence>
<protein>
    <recommendedName>
        <fullName evidence="3 9">4-diphosphocytidyl-2-C-methyl-D-erythritol kinase</fullName>
        <shortName evidence="9">CMK</shortName>
        <ecNumber evidence="2 9">2.7.1.148</ecNumber>
    </recommendedName>
    <alternativeName>
        <fullName evidence="8 9">4-(cytidine-5'-diphospho)-2-C-methyl-D-erythritol kinase</fullName>
    </alternativeName>
</protein>
<comment type="catalytic activity">
    <reaction evidence="9">
        <text>4-CDP-2-C-methyl-D-erythritol + ATP = 4-CDP-2-C-methyl-D-erythritol 2-phosphate + ADP + H(+)</text>
        <dbReference type="Rhea" id="RHEA:18437"/>
        <dbReference type="ChEBI" id="CHEBI:15378"/>
        <dbReference type="ChEBI" id="CHEBI:30616"/>
        <dbReference type="ChEBI" id="CHEBI:57823"/>
        <dbReference type="ChEBI" id="CHEBI:57919"/>
        <dbReference type="ChEBI" id="CHEBI:456216"/>
        <dbReference type="EC" id="2.7.1.148"/>
    </reaction>
</comment>
<keyword evidence="5 9" id="KW-0547">Nucleotide-binding</keyword>
<dbReference type="InterPro" id="IPR020568">
    <property type="entry name" value="Ribosomal_Su5_D2-typ_SF"/>
</dbReference>
<evidence type="ECO:0000256" key="6">
    <source>
        <dbReference type="ARBA" id="ARBA00022777"/>
    </source>
</evidence>
<keyword evidence="9" id="KW-0414">Isoprene biosynthesis</keyword>
<dbReference type="PANTHER" id="PTHR43527:SF2">
    <property type="entry name" value="4-DIPHOSPHOCYTIDYL-2-C-METHYL-D-ERYTHRITOL KINASE, CHLOROPLASTIC"/>
    <property type="match status" value="1"/>
</dbReference>
<reference evidence="12 13" key="1">
    <citation type="journal article" date="2017" name="ISME J.">
        <title>Energy and carbon metabolisms in a deep terrestrial subsurface fluid microbial community.</title>
        <authorList>
            <person name="Momper L."/>
            <person name="Jungbluth S.P."/>
            <person name="Lee M.D."/>
            <person name="Amend J.P."/>
        </authorList>
    </citation>
    <scope>NUCLEOTIDE SEQUENCE [LARGE SCALE GENOMIC DNA]</scope>
    <source>
        <strain evidence="12">SURF_17</strain>
    </source>
</reference>
<keyword evidence="4 9" id="KW-0808">Transferase</keyword>